<proteinExistence type="predicted"/>
<dbReference type="AlphaFoldDB" id="A0A1X0NYH6"/>
<dbReference type="EMBL" id="NBCO01000011">
    <property type="protein sequence ID" value="ORC89732.1"/>
    <property type="molecule type" value="Genomic_DNA"/>
</dbReference>
<dbReference type="Proteomes" id="UP000192257">
    <property type="component" value="Unassembled WGS sequence"/>
</dbReference>
<dbReference type="OrthoDB" id="240378at2759"/>
<dbReference type="VEuPathDB" id="TriTrypDB:TM35_000112660"/>
<accession>A0A1X0NYH6</accession>
<sequence>MFDDYESDYVNPLKRSRSEEMARDDQQVRPLARFVAELVDIYYVKSSRIQSEEERKNGLRIYDLEYLVPSISERVGSMTHHFQLIDERCVPVSFARSNVPLDPPKRPHIATILAVLVQAFVLESTGAYISLSTFDNWFGSATHIEGPSISRYWLDAREHVAKCFATKSGIIPFGQEVIWNQFNKICGISSLRDRIIWIIQKSVSSKHEWTHYHNVINSIMKSSEENNNNNNNKEVFSTSALNESFLWPLWSETFLSIDASKNSSVESKLITAESLFRRSVENCISIVSVLIETINGDIPGRISENHFLDYHILCSGTFSEFAAICLFLALKKSLNLYFLGEPTTRLTVELSAEVMSKLFDQLIRYYTFLSPSSRHYHLLDMCQSLWRGSSSAHQGQLDSQPFTARRRKRSPLVYREDVFSKPNSSVLFSFKGSSRRFSPSFSSCQLNSIFSEEKMGKLITSLRAQQEKRDITFKRSINMRKASFNDDNDNGGDIRIPSSLERPKESFALNCISYSWTVFELPDDDDEDTLLVEDFLRTKADSVVKKNVDKAIAESGESNAHYY</sequence>
<gene>
    <name evidence="1" type="ORF">TM35_000112660</name>
</gene>
<reference evidence="1 2" key="1">
    <citation type="submission" date="2017-03" db="EMBL/GenBank/DDBJ databases">
        <title>An alternative strategy for trypanosome survival in the mammalian bloodstream revealed through genome and transcriptome analysis of the ubiquitous bovine parasite Trypanosoma (Megatrypanum) theileri.</title>
        <authorList>
            <person name="Kelly S."/>
            <person name="Ivens A."/>
            <person name="Mott A."/>
            <person name="O'Neill E."/>
            <person name="Emms D."/>
            <person name="Macleod O."/>
            <person name="Voorheis P."/>
            <person name="Matthews J."/>
            <person name="Matthews K."/>
            <person name="Carrington M."/>
        </authorList>
    </citation>
    <scope>NUCLEOTIDE SEQUENCE [LARGE SCALE GENOMIC DNA]</scope>
    <source>
        <strain evidence="1">Edinburgh</strain>
    </source>
</reference>
<organism evidence="1 2">
    <name type="scientific">Trypanosoma theileri</name>
    <dbReference type="NCBI Taxonomy" id="67003"/>
    <lineage>
        <taxon>Eukaryota</taxon>
        <taxon>Discoba</taxon>
        <taxon>Euglenozoa</taxon>
        <taxon>Kinetoplastea</taxon>
        <taxon>Metakinetoplastina</taxon>
        <taxon>Trypanosomatida</taxon>
        <taxon>Trypanosomatidae</taxon>
        <taxon>Trypanosoma</taxon>
    </lineage>
</organism>
<comment type="caution">
    <text evidence="1">The sequence shown here is derived from an EMBL/GenBank/DDBJ whole genome shotgun (WGS) entry which is preliminary data.</text>
</comment>
<keyword evidence="2" id="KW-1185">Reference proteome</keyword>
<dbReference type="GeneID" id="39984755"/>
<name>A0A1X0NYH6_9TRYP</name>
<evidence type="ECO:0000313" key="1">
    <source>
        <dbReference type="EMBL" id="ORC89732.1"/>
    </source>
</evidence>
<evidence type="ECO:0000313" key="2">
    <source>
        <dbReference type="Proteomes" id="UP000192257"/>
    </source>
</evidence>
<dbReference type="RefSeq" id="XP_028883798.1">
    <property type="nucleotide sequence ID" value="XM_029024975.1"/>
</dbReference>
<protein>
    <submittedName>
        <fullName evidence="1">Uncharacterized protein</fullName>
    </submittedName>
</protein>